<evidence type="ECO:0000256" key="1">
    <source>
        <dbReference type="SAM" id="Phobius"/>
    </source>
</evidence>
<keyword evidence="1" id="KW-0472">Membrane</keyword>
<dbReference type="Proteomes" id="UP000323632">
    <property type="component" value="Unassembled WGS sequence"/>
</dbReference>
<feature type="transmembrane region" description="Helical" evidence="1">
    <location>
        <begin position="6"/>
        <end position="23"/>
    </location>
</feature>
<accession>A0A5M6CMD4</accession>
<dbReference type="AlphaFoldDB" id="A0A5M6CMD4"/>
<feature type="transmembrane region" description="Helical" evidence="1">
    <location>
        <begin position="139"/>
        <end position="158"/>
    </location>
</feature>
<dbReference type="RefSeq" id="WP_150030942.1">
    <property type="nucleotide sequence ID" value="NZ_VWSH01000001.1"/>
</dbReference>
<dbReference type="EMBL" id="VWSH01000001">
    <property type="protein sequence ID" value="KAA5536371.1"/>
    <property type="molecule type" value="Genomic_DNA"/>
</dbReference>
<name>A0A5M6CMD4_9BACT</name>
<proteinExistence type="predicted"/>
<feature type="transmembrane region" description="Helical" evidence="1">
    <location>
        <begin position="44"/>
        <end position="64"/>
    </location>
</feature>
<evidence type="ECO:0000313" key="3">
    <source>
        <dbReference type="Proteomes" id="UP000323632"/>
    </source>
</evidence>
<feature type="transmembrane region" description="Helical" evidence="1">
    <location>
        <begin position="115"/>
        <end position="133"/>
    </location>
</feature>
<evidence type="ECO:0000313" key="2">
    <source>
        <dbReference type="EMBL" id="KAA5536371.1"/>
    </source>
</evidence>
<keyword evidence="1" id="KW-0812">Transmembrane</keyword>
<keyword evidence="1" id="KW-1133">Transmembrane helix</keyword>
<reference evidence="2 3" key="1">
    <citation type="submission" date="2019-09" db="EMBL/GenBank/DDBJ databases">
        <title>Genome sequence and assembly of Taibaiella sp.</title>
        <authorList>
            <person name="Chhetri G."/>
        </authorList>
    </citation>
    <scope>NUCLEOTIDE SEQUENCE [LARGE SCALE GENOMIC DNA]</scope>
    <source>
        <strain evidence="2 3">KVB11</strain>
    </source>
</reference>
<organism evidence="2 3">
    <name type="scientific">Taibaiella lutea</name>
    <dbReference type="NCBI Taxonomy" id="2608001"/>
    <lineage>
        <taxon>Bacteria</taxon>
        <taxon>Pseudomonadati</taxon>
        <taxon>Bacteroidota</taxon>
        <taxon>Chitinophagia</taxon>
        <taxon>Chitinophagales</taxon>
        <taxon>Chitinophagaceae</taxon>
        <taxon>Taibaiella</taxon>
    </lineage>
</organism>
<comment type="caution">
    <text evidence="2">The sequence shown here is derived from an EMBL/GenBank/DDBJ whole genome shotgun (WGS) entry which is preliminary data.</text>
</comment>
<gene>
    <name evidence="2" type="ORF">F0919_01505</name>
</gene>
<keyword evidence="3" id="KW-1185">Reference proteome</keyword>
<protein>
    <submittedName>
        <fullName evidence="2">Uncharacterized protein</fullName>
    </submittedName>
</protein>
<feature type="transmembrane region" description="Helical" evidence="1">
    <location>
        <begin position="76"/>
        <end position="94"/>
    </location>
</feature>
<sequence>MEIYSVGFSIGTIGFIIVYCFFVKTLMDLMLNVQYGNRQIQPGIVWILLLHFVTTIIEIPFNLGWLSYEYFSLLNILRNGVTAFMSIIQFYLFVKIANSVSLEYDNRGIYYEHKPTFLAGIWLAIAYASIFLINLLSIFYLSIFAVIGYFIAFIVYWFQVWQVKKKLSNTSIKIETTDENSIFKDL</sequence>